<dbReference type="RefSeq" id="WP_023093712.1">
    <property type="nucleotide sequence ID" value="NZ_BSAS01000029.1"/>
</dbReference>
<sequence>MNAQQLLANRRAYIQYNYGNGHPLTVAAERGEIEGFRSAGTHITEMMDAVVVSIIDAQD</sequence>
<proteinExistence type="predicted"/>
<keyword evidence="1" id="KW-0614">Plasmid</keyword>
<reference evidence="1" key="1">
    <citation type="submission" date="2019-10" db="EMBL/GenBank/DDBJ databases">
        <title>Extensively Drug-Resistant Pseudomonas aeruginosa ST664 clone carrying KPC-2-encoding megaplasmid in a burn clinic.</title>
        <authorList>
            <person name="Li Z."/>
            <person name="Cai Z."/>
            <person name="Cai Z."/>
            <person name="Zhang Y."/>
            <person name="Fu T."/>
            <person name="Jin Y."/>
            <person name="Cheng Z."/>
            <person name="Jin S."/>
            <person name="Wu W."/>
            <person name="Yang L."/>
            <person name="Bai F."/>
        </authorList>
    </citation>
    <scope>NUCLEOTIDE SEQUENCE</scope>
    <source>
        <strain evidence="1">NK546</strain>
        <plasmid evidence="1">pNK546b</plasmid>
    </source>
</reference>
<evidence type="ECO:0000313" key="1">
    <source>
        <dbReference type="EMBL" id="QHU24514.1"/>
    </source>
</evidence>
<geneLocation type="plasmid" evidence="1">
    <name>pNK546b</name>
</geneLocation>
<dbReference type="AlphaFoldDB" id="A0A6C0L6J2"/>
<name>A0A6C0L6J2_PSEAI</name>
<accession>A0A6C0L6J2</accession>
<dbReference type="EMBL" id="MN583270">
    <property type="protein sequence ID" value="QHU24514.1"/>
    <property type="molecule type" value="Genomic_DNA"/>
</dbReference>
<protein>
    <submittedName>
        <fullName evidence="1">Uncharacterized protein</fullName>
    </submittedName>
</protein>
<organism evidence="1">
    <name type="scientific">Pseudomonas aeruginosa</name>
    <dbReference type="NCBI Taxonomy" id="287"/>
    <lineage>
        <taxon>Bacteria</taxon>
        <taxon>Pseudomonadati</taxon>
        <taxon>Pseudomonadota</taxon>
        <taxon>Gammaproteobacteria</taxon>
        <taxon>Pseudomonadales</taxon>
        <taxon>Pseudomonadaceae</taxon>
        <taxon>Pseudomonas</taxon>
    </lineage>
</organism>